<organism evidence="8 9">
    <name type="scientific">Bradyrhizobium macuxiense</name>
    <dbReference type="NCBI Taxonomy" id="1755647"/>
    <lineage>
        <taxon>Bacteria</taxon>
        <taxon>Pseudomonadati</taxon>
        <taxon>Pseudomonadota</taxon>
        <taxon>Alphaproteobacteria</taxon>
        <taxon>Hyphomicrobiales</taxon>
        <taxon>Nitrobacteraceae</taxon>
        <taxon>Bradyrhizobium</taxon>
    </lineage>
</organism>
<dbReference type="Pfam" id="PF12698">
    <property type="entry name" value="ABC2_membrane_3"/>
    <property type="match status" value="1"/>
</dbReference>
<keyword evidence="2" id="KW-1003">Cell membrane</keyword>
<proteinExistence type="predicted"/>
<name>A0A109JHZ8_9BRAD</name>
<evidence type="ECO:0000256" key="1">
    <source>
        <dbReference type="ARBA" id="ARBA00004651"/>
    </source>
</evidence>
<feature type="domain" description="ABC-2 type transporter transmembrane" evidence="7">
    <location>
        <begin position="47"/>
        <end position="193"/>
    </location>
</feature>
<feature type="transmembrane region" description="Helical" evidence="6">
    <location>
        <begin position="48"/>
        <end position="71"/>
    </location>
</feature>
<dbReference type="EMBL" id="LNCU01000102">
    <property type="protein sequence ID" value="KWV49316.1"/>
    <property type="molecule type" value="Genomic_DNA"/>
</dbReference>
<dbReference type="AlphaFoldDB" id="A0A109JHZ8"/>
<feature type="transmembrane region" description="Helical" evidence="6">
    <location>
        <begin position="159"/>
        <end position="182"/>
    </location>
</feature>
<dbReference type="Proteomes" id="UP000057737">
    <property type="component" value="Unassembled WGS sequence"/>
</dbReference>
<feature type="transmembrane region" description="Helical" evidence="6">
    <location>
        <begin position="91"/>
        <end position="111"/>
    </location>
</feature>
<accession>A0A109JHZ8</accession>
<sequence>MRSFAILLRKEEMALFSSPIAYAVMTVFLLIMGYSFTLTLFISHQPSMVQVFFQMFVLFMLTTPLITMRLLAEERKLRTMEVLLTSPVSEVAIVLAKYVASMSLIVVMLLLSSCYAATLAWFGDPDFGPIYSGYLGLLLFGSALVGTGLLASALTANQVIAALISLSVFLLLWIIDNFGWLLPSPADTLVVNLSLAVHFRPFAVGSIYLSDVGFFLSATLLTLLLTARALARR</sequence>
<evidence type="ECO:0000256" key="3">
    <source>
        <dbReference type="ARBA" id="ARBA00022692"/>
    </source>
</evidence>
<dbReference type="PANTHER" id="PTHR30294:SF29">
    <property type="entry name" value="MULTIDRUG ABC TRANSPORTER PERMEASE YBHS-RELATED"/>
    <property type="match status" value="1"/>
</dbReference>
<dbReference type="GO" id="GO:0005886">
    <property type="term" value="C:plasma membrane"/>
    <property type="evidence" value="ECO:0007669"/>
    <property type="project" value="UniProtKB-SubCell"/>
</dbReference>
<dbReference type="InterPro" id="IPR013525">
    <property type="entry name" value="ABC2_TM"/>
</dbReference>
<dbReference type="RefSeq" id="WP_066512698.1">
    <property type="nucleotide sequence ID" value="NZ_LNCU01000102.1"/>
</dbReference>
<feature type="transmembrane region" description="Helical" evidence="6">
    <location>
        <begin position="131"/>
        <end position="152"/>
    </location>
</feature>
<evidence type="ECO:0000313" key="9">
    <source>
        <dbReference type="Proteomes" id="UP000057737"/>
    </source>
</evidence>
<reference evidence="8 9" key="1">
    <citation type="submission" date="2015-11" db="EMBL/GenBank/DDBJ databases">
        <title>Draft Genome Sequence of the Strain BR 10303 (Bradyrhizobium sp.) isolated from nodules of Centrolobium paraense.</title>
        <authorList>
            <person name="Zelli J.E."/>
            <person name="Simoes-Araujo J.L."/>
            <person name="Barauna A.C."/>
            <person name="Silva K."/>
        </authorList>
    </citation>
    <scope>NUCLEOTIDE SEQUENCE [LARGE SCALE GENOMIC DNA]</scope>
    <source>
        <strain evidence="8 9">BR 10303</strain>
    </source>
</reference>
<keyword evidence="3 6" id="KW-0812">Transmembrane</keyword>
<gene>
    <name evidence="8" type="ORF">AS156_16410</name>
</gene>
<dbReference type="GO" id="GO:0140359">
    <property type="term" value="F:ABC-type transporter activity"/>
    <property type="evidence" value="ECO:0007669"/>
    <property type="project" value="InterPro"/>
</dbReference>
<keyword evidence="5 6" id="KW-0472">Membrane</keyword>
<evidence type="ECO:0000256" key="4">
    <source>
        <dbReference type="ARBA" id="ARBA00022989"/>
    </source>
</evidence>
<evidence type="ECO:0000259" key="7">
    <source>
        <dbReference type="Pfam" id="PF12698"/>
    </source>
</evidence>
<evidence type="ECO:0000256" key="2">
    <source>
        <dbReference type="ARBA" id="ARBA00022475"/>
    </source>
</evidence>
<evidence type="ECO:0000256" key="6">
    <source>
        <dbReference type="SAM" id="Phobius"/>
    </source>
</evidence>
<evidence type="ECO:0000256" key="5">
    <source>
        <dbReference type="ARBA" id="ARBA00023136"/>
    </source>
</evidence>
<keyword evidence="4 6" id="KW-1133">Transmembrane helix</keyword>
<comment type="caution">
    <text evidence="8">The sequence shown here is derived from an EMBL/GenBank/DDBJ whole genome shotgun (WGS) entry which is preliminary data.</text>
</comment>
<keyword evidence="9" id="KW-1185">Reference proteome</keyword>
<comment type="subcellular location">
    <subcellularLocation>
        <location evidence="1">Cell membrane</location>
        <topology evidence="1">Multi-pass membrane protein</topology>
    </subcellularLocation>
</comment>
<feature type="transmembrane region" description="Helical" evidence="6">
    <location>
        <begin position="20"/>
        <end position="42"/>
    </location>
</feature>
<dbReference type="OrthoDB" id="9794512at2"/>
<protein>
    <recommendedName>
        <fullName evidence="7">ABC-2 type transporter transmembrane domain-containing protein</fullName>
    </recommendedName>
</protein>
<dbReference type="PANTHER" id="PTHR30294">
    <property type="entry name" value="MEMBRANE COMPONENT OF ABC TRANSPORTER YHHJ-RELATED"/>
    <property type="match status" value="1"/>
</dbReference>
<evidence type="ECO:0000313" key="8">
    <source>
        <dbReference type="EMBL" id="KWV49316.1"/>
    </source>
</evidence>
<feature type="transmembrane region" description="Helical" evidence="6">
    <location>
        <begin position="202"/>
        <end position="227"/>
    </location>
</feature>
<dbReference type="InterPro" id="IPR051449">
    <property type="entry name" value="ABC-2_transporter_component"/>
</dbReference>